<accession>A0ABX0ILQ0</accession>
<dbReference type="Pfam" id="PF14022">
    <property type="entry name" value="DUF4238"/>
    <property type="match status" value="1"/>
</dbReference>
<comment type="caution">
    <text evidence="1">The sequence shown here is derived from an EMBL/GenBank/DDBJ whole genome shotgun (WGS) entry which is preliminary data.</text>
</comment>
<name>A0ABX0ILQ0_9FLAO</name>
<keyword evidence="2" id="KW-1185">Reference proteome</keyword>
<evidence type="ECO:0000313" key="2">
    <source>
        <dbReference type="Proteomes" id="UP000817854"/>
    </source>
</evidence>
<organism evidence="1 2">
    <name type="scientific">Flavobacterium jejuense</name>
    <dbReference type="NCBI Taxonomy" id="1544455"/>
    <lineage>
        <taxon>Bacteria</taxon>
        <taxon>Pseudomonadati</taxon>
        <taxon>Bacteroidota</taxon>
        <taxon>Flavobacteriia</taxon>
        <taxon>Flavobacteriales</taxon>
        <taxon>Flavobacteriaceae</taxon>
        <taxon>Flavobacterium</taxon>
    </lineage>
</organism>
<reference evidence="1" key="1">
    <citation type="submission" date="2019-05" db="EMBL/GenBank/DDBJ databases">
        <authorList>
            <person name="Lianzixin W."/>
        </authorList>
    </citation>
    <scope>NUCLEOTIDE SEQUENCE</scope>
    <source>
        <strain evidence="1">EC11</strain>
    </source>
</reference>
<dbReference type="InterPro" id="IPR025332">
    <property type="entry name" value="DUF4238"/>
</dbReference>
<protein>
    <submittedName>
        <fullName evidence="1">DUF4238 domain-containing protein</fullName>
    </submittedName>
</protein>
<reference evidence="1" key="2">
    <citation type="submission" date="2020-02" db="EMBL/GenBank/DDBJ databases">
        <title>Flavobacterium profundi sp. nov., isolated from a deep-sea seamount.</title>
        <authorList>
            <person name="Zhang D.-C."/>
        </authorList>
    </citation>
    <scope>NUCLEOTIDE SEQUENCE</scope>
    <source>
        <strain evidence="1">EC11</strain>
    </source>
</reference>
<evidence type="ECO:0000313" key="1">
    <source>
        <dbReference type="EMBL" id="NHN24653.1"/>
    </source>
</evidence>
<gene>
    <name evidence="1" type="ORF">FIA58_003105</name>
</gene>
<proteinExistence type="predicted"/>
<dbReference type="Proteomes" id="UP000817854">
    <property type="component" value="Unassembled WGS sequence"/>
</dbReference>
<dbReference type="EMBL" id="VEVQ02000002">
    <property type="protein sequence ID" value="NHN24653.1"/>
    <property type="molecule type" value="Genomic_DNA"/>
</dbReference>
<sequence>MSDKTGVTKIQHFVPQFFQKYFSYHNNGKTIGIFNVNNEFYISSTPIRTQLYSNFLYGKSGDLETWLGNLESKSAPIFRKMWEKEVLPEYESIDQLEMLHFLIILDLRNPIRFNNLRDYEELIKETNSDITKKNLPPELLESLKYLQNEEGKKLQLKTAVKIVPDLIDLKYKLLKNTTNIPFIISDNPLVMYNQFLEKRKWNIVSQRGYGSKGLQMFLPINDSYMLIVYDAEIYKVGNKKEKIVEITDENSINQLNILQFLNSTDTISFNHKVSEHYIKTLFKKSKSYKKANEVFINIHKVDDGKGGIKPFEEILEAGVTDLKTNLLIQKINLSSNSIAIKLDNRLVQYRKGVEISKNHPLNKYKIK</sequence>
<dbReference type="RefSeq" id="WP_140959948.1">
    <property type="nucleotide sequence ID" value="NZ_VEVQ02000002.1"/>
</dbReference>